<dbReference type="InterPro" id="IPR000415">
    <property type="entry name" value="Nitroreductase-like"/>
</dbReference>
<dbReference type="PANTHER" id="PTHR23026:SF123">
    <property type="entry name" value="NAD(P)H NITROREDUCTASE RV3131-RELATED"/>
    <property type="match status" value="1"/>
</dbReference>
<dbReference type="InterPro" id="IPR050627">
    <property type="entry name" value="Nitroreductase/BluB"/>
</dbReference>
<dbReference type="Proteomes" id="UP000681340">
    <property type="component" value="Unassembled WGS sequence"/>
</dbReference>
<feature type="compositionally biased region" description="Acidic residues" evidence="1">
    <location>
        <begin position="316"/>
        <end position="327"/>
    </location>
</feature>
<dbReference type="AlphaFoldDB" id="A0A919SRM3"/>
<evidence type="ECO:0000313" key="2">
    <source>
        <dbReference type="EMBL" id="GIM77775.1"/>
    </source>
</evidence>
<feature type="region of interest" description="Disordered" evidence="1">
    <location>
        <begin position="298"/>
        <end position="327"/>
    </location>
</feature>
<evidence type="ECO:0000256" key="1">
    <source>
        <dbReference type="SAM" id="MobiDB-lite"/>
    </source>
</evidence>
<dbReference type="SUPFAM" id="SSF55469">
    <property type="entry name" value="FMN-dependent nitroreductase-like"/>
    <property type="match status" value="2"/>
</dbReference>
<dbReference type="PANTHER" id="PTHR23026">
    <property type="entry name" value="NADPH NITROREDUCTASE"/>
    <property type="match status" value="1"/>
</dbReference>
<keyword evidence="3" id="KW-1185">Reference proteome</keyword>
<dbReference type="EMBL" id="BOQL01000068">
    <property type="protein sequence ID" value="GIM77775.1"/>
    <property type="molecule type" value="Genomic_DNA"/>
</dbReference>
<organism evidence="2 3">
    <name type="scientific">Actinoplanes auranticolor</name>
    <dbReference type="NCBI Taxonomy" id="47988"/>
    <lineage>
        <taxon>Bacteria</taxon>
        <taxon>Bacillati</taxon>
        <taxon>Actinomycetota</taxon>
        <taxon>Actinomycetes</taxon>
        <taxon>Micromonosporales</taxon>
        <taxon>Micromonosporaceae</taxon>
        <taxon>Actinoplanes</taxon>
    </lineage>
</organism>
<comment type="caution">
    <text evidence="2">The sequence shown here is derived from an EMBL/GenBank/DDBJ whole genome shotgun (WGS) entry which is preliminary data.</text>
</comment>
<proteinExistence type="predicted"/>
<sequence length="327" mass="35083">MTKPAYDDAHLRIAAAAAVRAPSMHNSQPWRVRLRDGAIEVLVDRSRQLAVADSAGWALRIACGAATYNARLALAVQGVPAEVTLLPDGAGADVIARLARGTPRPPTYPEQALAATIPRRHSNRQPFWPDAVPSQARVELIEAARAEGAWLDLLVGMVPLAVFAEIAQSADRVLRRDPSYQSELAAWTHTDGARDGVPVTAGAPAAEPQDLLPQRAFGEHRRARGRDFEPEPLVGILGTVGDLPVDQVIAGQALQRVLLTVVDQGLTCSMISQPVEVPAARDQLRKSLRRSGAPQMALRIGYGHGGRPGPRRDLEDILAADDDQTGR</sequence>
<dbReference type="RefSeq" id="WP_212993583.1">
    <property type="nucleotide sequence ID" value="NZ_BAABEA010000041.1"/>
</dbReference>
<evidence type="ECO:0000313" key="3">
    <source>
        <dbReference type="Proteomes" id="UP000681340"/>
    </source>
</evidence>
<protein>
    <recommendedName>
        <fullName evidence="4">Nitroreductase family protein</fullName>
    </recommendedName>
</protein>
<dbReference type="Gene3D" id="3.40.109.10">
    <property type="entry name" value="NADH Oxidase"/>
    <property type="match status" value="1"/>
</dbReference>
<gene>
    <name evidence="2" type="ORF">Aau02nite_77640</name>
</gene>
<dbReference type="NCBIfam" id="NF047509">
    <property type="entry name" value="Rv3131_FMN_oxido"/>
    <property type="match status" value="1"/>
</dbReference>
<dbReference type="GO" id="GO:0016491">
    <property type="term" value="F:oxidoreductase activity"/>
    <property type="evidence" value="ECO:0007669"/>
    <property type="project" value="InterPro"/>
</dbReference>
<accession>A0A919SRM3</accession>
<name>A0A919SRM3_9ACTN</name>
<evidence type="ECO:0008006" key="4">
    <source>
        <dbReference type="Google" id="ProtNLM"/>
    </source>
</evidence>
<reference evidence="2" key="1">
    <citation type="submission" date="2021-03" db="EMBL/GenBank/DDBJ databases">
        <title>Whole genome shotgun sequence of Actinoplanes auranticolor NBRC 12245.</title>
        <authorList>
            <person name="Komaki H."/>
            <person name="Tamura T."/>
        </authorList>
    </citation>
    <scope>NUCLEOTIDE SEQUENCE</scope>
    <source>
        <strain evidence="2">NBRC 12245</strain>
    </source>
</reference>